<keyword evidence="1" id="KW-0732">Signal</keyword>
<accession>A0ABW1NU48</accession>
<feature type="chain" id="PRO_5045221045" evidence="1">
    <location>
        <begin position="17"/>
        <end position="264"/>
    </location>
</feature>
<dbReference type="RefSeq" id="WP_380760433.1">
    <property type="nucleotide sequence ID" value="NZ_JBHSRF010000070.1"/>
</dbReference>
<organism evidence="3 4">
    <name type="scientific">Sphaerisporangium aureirubrum</name>
    <dbReference type="NCBI Taxonomy" id="1544736"/>
    <lineage>
        <taxon>Bacteria</taxon>
        <taxon>Bacillati</taxon>
        <taxon>Actinomycetota</taxon>
        <taxon>Actinomycetes</taxon>
        <taxon>Streptosporangiales</taxon>
        <taxon>Streptosporangiaceae</taxon>
        <taxon>Sphaerisporangium</taxon>
    </lineage>
</organism>
<dbReference type="Gene3D" id="3.40.50.1820">
    <property type="entry name" value="alpha/beta hydrolase"/>
    <property type="match status" value="1"/>
</dbReference>
<feature type="domain" description="AB hydrolase-1" evidence="2">
    <location>
        <begin position="32"/>
        <end position="254"/>
    </location>
</feature>
<evidence type="ECO:0000313" key="4">
    <source>
        <dbReference type="Proteomes" id="UP001596137"/>
    </source>
</evidence>
<dbReference type="GO" id="GO:0016787">
    <property type="term" value="F:hydrolase activity"/>
    <property type="evidence" value="ECO:0007669"/>
    <property type="project" value="UniProtKB-KW"/>
</dbReference>
<evidence type="ECO:0000313" key="3">
    <source>
        <dbReference type="EMBL" id="MFC6085827.1"/>
    </source>
</evidence>
<sequence>MLGFLAVLAGVVPASAASSATPADRSTAKPTVVLVHGAFADASSWNKVAALLQTAGYPVIAPANPLRDLTGDAAYLSSIVATIPGPLVLVGHSYGGAVISNAAGGNPNVKALVFIAAFAPDQGESALDLSGRYPGSLLPSSLLARPFPLPGGGTGTDAYIDPARFRAAFAADLPARDTALMAATQRPAALAALGAPSGAPAWRHIPSWYLVAGADQAIPPAAQRFMAGRAGARTSEVPGASHVVMISHPGAATALITAAARAAR</sequence>
<reference evidence="4" key="1">
    <citation type="journal article" date="2019" name="Int. J. Syst. Evol. Microbiol.">
        <title>The Global Catalogue of Microorganisms (GCM) 10K type strain sequencing project: providing services to taxonomists for standard genome sequencing and annotation.</title>
        <authorList>
            <consortium name="The Broad Institute Genomics Platform"/>
            <consortium name="The Broad Institute Genome Sequencing Center for Infectious Disease"/>
            <person name="Wu L."/>
            <person name="Ma J."/>
        </authorList>
    </citation>
    <scope>NUCLEOTIDE SEQUENCE [LARGE SCALE GENOMIC DNA]</scope>
    <source>
        <strain evidence="4">JCM 30346</strain>
    </source>
</reference>
<evidence type="ECO:0000256" key="1">
    <source>
        <dbReference type="SAM" id="SignalP"/>
    </source>
</evidence>
<dbReference type="PANTHER" id="PTHR37017">
    <property type="entry name" value="AB HYDROLASE-1 DOMAIN-CONTAINING PROTEIN-RELATED"/>
    <property type="match status" value="1"/>
</dbReference>
<dbReference type="Pfam" id="PF12697">
    <property type="entry name" value="Abhydrolase_6"/>
    <property type="match status" value="1"/>
</dbReference>
<keyword evidence="4" id="KW-1185">Reference proteome</keyword>
<keyword evidence="3" id="KW-0378">Hydrolase</keyword>
<proteinExistence type="predicted"/>
<gene>
    <name evidence="3" type="ORF">ACFP1K_32000</name>
</gene>
<evidence type="ECO:0000259" key="2">
    <source>
        <dbReference type="Pfam" id="PF12697"/>
    </source>
</evidence>
<name>A0ABW1NU48_9ACTN</name>
<dbReference type="SUPFAM" id="SSF53474">
    <property type="entry name" value="alpha/beta-Hydrolases"/>
    <property type="match status" value="1"/>
</dbReference>
<dbReference type="InterPro" id="IPR052897">
    <property type="entry name" value="Sec-Metab_Biosynth_Hydrolase"/>
</dbReference>
<dbReference type="InterPro" id="IPR000073">
    <property type="entry name" value="AB_hydrolase_1"/>
</dbReference>
<dbReference type="PANTHER" id="PTHR37017:SF11">
    <property type="entry name" value="ESTERASE_LIPASE_THIOESTERASE DOMAIN-CONTAINING PROTEIN"/>
    <property type="match status" value="1"/>
</dbReference>
<protein>
    <submittedName>
        <fullName evidence="3">Alpha/beta fold hydrolase</fullName>
    </submittedName>
</protein>
<feature type="signal peptide" evidence="1">
    <location>
        <begin position="1"/>
        <end position="16"/>
    </location>
</feature>
<dbReference type="Proteomes" id="UP001596137">
    <property type="component" value="Unassembled WGS sequence"/>
</dbReference>
<dbReference type="InterPro" id="IPR029058">
    <property type="entry name" value="AB_hydrolase_fold"/>
</dbReference>
<comment type="caution">
    <text evidence="3">The sequence shown here is derived from an EMBL/GenBank/DDBJ whole genome shotgun (WGS) entry which is preliminary data.</text>
</comment>
<dbReference type="EMBL" id="JBHSRF010000070">
    <property type="protein sequence ID" value="MFC6085827.1"/>
    <property type="molecule type" value="Genomic_DNA"/>
</dbReference>